<keyword evidence="1" id="KW-0175">Coiled coil</keyword>
<keyword evidence="2" id="KW-0812">Transmembrane</keyword>
<evidence type="ECO:0000256" key="2">
    <source>
        <dbReference type="SAM" id="Phobius"/>
    </source>
</evidence>
<gene>
    <name evidence="3" type="ORF">Pla52o_51690</name>
</gene>
<keyword evidence="2" id="KW-1133">Transmembrane helix</keyword>
<name>A0A5C6BZK2_9BACT</name>
<comment type="caution">
    <text evidence="3">The sequence shown here is derived from an EMBL/GenBank/DDBJ whole genome shotgun (WGS) entry which is preliminary data.</text>
</comment>
<proteinExistence type="predicted"/>
<feature type="transmembrane region" description="Helical" evidence="2">
    <location>
        <begin position="15"/>
        <end position="33"/>
    </location>
</feature>
<dbReference type="RefSeq" id="WP_146597108.1">
    <property type="nucleotide sequence ID" value="NZ_SJPT01000012.1"/>
</dbReference>
<evidence type="ECO:0000256" key="1">
    <source>
        <dbReference type="SAM" id="Coils"/>
    </source>
</evidence>
<keyword evidence="4" id="KW-1185">Reference proteome</keyword>
<protein>
    <submittedName>
        <fullName evidence="3">Uncharacterized protein</fullName>
    </submittedName>
</protein>
<sequence>MARNVEKSNVDSKPWVVGFILVVSLGLAGLWWWSHSRVELDEMGYDVTIALYRVCNQRSDDGLQQIENQIRKLETEQAFSSAANQAIMSIIATAKAGQWQKAARACRQALEDQVQR</sequence>
<dbReference type="OrthoDB" id="290183at2"/>
<evidence type="ECO:0000313" key="4">
    <source>
        <dbReference type="Proteomes" id="UP000316304"/>
    </source>
</evidence>
<keyword evidence="2" id="KW-0472">Membrane</keyword>
<dbReference type="EMBL" id="SJPT01000012">
    <property type="protein sequence ID" value="TWU17365.1"/>
    <property type="molecule type" value="Genomic_DNA"/>
</dbReference>
<feature type="coiled-coil region" evidence="1">
    <location>
        <begin position="56"/>
        <end position="83"/>
    </location>
</feature>
<accession>A0A5C6BZK2</accession>
<evidence type="ECO:0000313" key="3">
    <source>
        <dbReference type="EMBL" id="TWU17365.1"/>
    </source>
</evidence>
<reference evidence="3 4" key="1">
    <citation type="submission" date="2019-02" db="EMBL/GenBank/DDBJ databases">
        <title>Deep-cultivation of Planctomycetes and their phenomic and genomic characterization uncovers novel biology.</title>
        <authorList>
            <person name="Wiegand S."/>
            <person name="Jogler M."/>
            <person name="Boedeker C."/>
            <person name="Pinto D."/>
            <person name="Vollmers J."/>
            <person name="Rivas-Marin E."/>
            <person name="Kohn T."/>
            <person name="Peeters S.H."/>
            <person name="Heuer A."/>
            <person name="Rast P."/>
            <person name="Oberbeckmann S."/>
            <person name="Bunk B."/>
            <person name="Jeske O."/>
            <person name="Meyerdierks A."/>
            <person name="Storesund J.E."/>
            <person name="Kallscheuer N."/>
            <person name="Luecker S."/>
            <person name="Lage O.M."/>
            <person name="Pohl T."/>
            <person name="Merkel B.J."/>
            <person name="Hornburger P."/>
            <person name="Mueller R.-W."/>
            <person name="Bruemmer F."/>
            <person name="Labrenz M."/>
            <person name="Spormann A.M."/>
            <person name="Op Den Camp H."/>
            <person name="Overmann J."/>
            <person name="Amann R."/>
            <person name="Jetten M.S.M."/>
            <person name="Mascher T."/>
            <person name="Medema M.H."/>
            <person name="Devos D.P."/>
            <person name="Kaster A.-K."/>
            <person name="Ovreas L."/>
            <person name="Rohde M."/>
            <person name="Galperin M.Y."/>
            <person name="Jogler C."/>
        </authorList>
    </citation>
    <scope>NUCLEOTIDE SEQUENCE [LARGE SCALE GENOMIC DNA]</scope>
    <source>
        <strain evidence="3 4">Pla52o</strain>
    </source>
</reference>
<dbReference type="AlphaFoldDB" id="A0A5C6BZK2"/>
<organism evidence="3 4">
    <name type="scientific">Novipirellula galeiformis</name>
    <dbReference type="NCBI Taxonomy" id="2528004"/>
    <lineage>
        <taxon>Bacteria</taxon>
        <taxon>Pseudomonadati</taxon>
        <taxon>Planctomycetota</taxon>
        <taxon>Planctomycetia</taxon>
        <taxon>Pirellulales</taxon>
        <taxon>Pirellulaceae</taxon>
        <taxon>Novipirellula</taxon>
    </lineage>
</organism>
<dbReference type="Proteomes" id="UP000316304">
    <property type="component" value="Unassembled WGS sequence"/>
</dbReference>